<feature type="repeat" description="ANK" evidence="3">
    <location>
        <begin position="62"/>
        <end position="86"/>
    </location>
</feature>
<dbReference type="PANTHER" id="PTHR24198">
    <property type="entry name" value="ANKYRIN REPEAT AND PROTEIN KINASE DOMAIN-CONTAINING PROTEIN"/>
    <property type="match status" value="1"/>
</dbReference>
<dbReference type="SUPFAM" id="SSF48403">
    <property type="entry name" value="Ankyrin repeat"/>
    <property type="match status" value="1"/>
</dbReference>
<organism evidence="4 5">
    <name type="scientific">Alectoria fallacina</name>
    <dbReference type="NCBI Taxonomy" id="1903189"/>
    <lineage>
        <taxon>Eukaryota</taxon>
        <taxon>Fungi</taxon>
        <taxon>Dikarya</taxon>
        <taxon>Ascomycota</taxon>
        <taxon>Pezizomycotina</taxon>
        <taxon>Lecanoromycetes</taxon>
        <taxon>OSLEUM clade</taxon>
        <taxon>Lecanoromycetidae</taxon>
        <taxon>Lecanorales</taxon>
        <taxon>Lecanorineae</taxon>
        <taxon>Parmeliaceae</taxon>
        <taxon>Alectoria</taxon>
    </lineage>
</organism>
<proteinExistence type="predicted"/>
<dbReference type="Proteomes" id="UP000664203">
    <property type="component" value="Unassembled WGS sequence"/>
</dbReference>
<keyword evidence="1" id="KW-0677">Repeat</keyword>
<dbReference type="PANTHER" id="PTHR24198:SF165">
    <property type="entry name" value="ANKYRIN REPEAT-CONTAINING PROTEIN-RELATED"/>
    <property type="match status" value="1"/>
</dbReference>
<evidence type="ECO:0000256" key="2">
    <source>
        <dbReference type="ARBA" id="ARBA00023043"/>
    </source>
</evidence>
<accession>A0A8H3ETH0</accession>
<dbReference type="InterPro" id="IPR002110">
    <property type="entry name" value="Ankyrin_rpt"/>
</dbReference>
<sequence length="133" mass="14661">MLAIFGRMFEICEWLIERGADFDLIEEGRIGIPLISAVATNRIPMAQLLISQCEPRCKNNNAARDGREDVARLLISSGIDVNRRNEHALQAVTVLHIALGTKHEDVSMLLIDSGMDTTAEDDDDVWTALSIAA</sequence>
<evidence type="ECO:0000313" key="4">
    <source>
        <dbReference type="EMBL" id="CAF9909977.1"/>
    </source>
</evidence>
<dbReference type="InterPro" id="IPR036770">
    <property type="entry name" value="Ankyrin_rpt-contain_sf"/>
</dbReference>
<dbReference type="PROSITE" id="PS50088">
    <property type="entry name" value="ANK_REPEAT"/>
    <property type="match status" value="2"/>
</dbReference>
<name>A0A8H3ETH0_9LECA</name>
<keyword evidence="5" id="KW-1185">Reference proteome</keyword>
<dbReference type="AlphaFoldDB" id="A0A8H3ETH0"/>
<protein>
    <submittedName>
        <fullName evidence="4">Uncharacterized protein</fullName>
    </submittedName>
</protein>
<feature type="repeat" description="ANK" evidence="3">
    <location>
        <begin position="90"/>
        <end position="122"/>
    </location>
</feature>
<keyword evidence="2 3" id="KW-0040">ANK repeat</keyword>
<dbReference type="Pfam" id="PF12796">
    <property type="entry name" value="Ank_2"/>
    <property type="match status" value="1"/>
</dbReference>
<evidence type="ECO:0000313" key="5">
    <source>
        <dbReference type="Proteomes" id="UP000664203"/>
    </source>
</evidence>
<dbReference type="EMBL" id="CAJPDR010000039">
    <property type="protein sequence ID" value="CAF9909977.1"/>
    <property type="molecule type" value="Genomic_DNA"/>
</dbReference>
<evidence type="ECO:0000256" key="3">
    <source>
        <dbReference type="PROSITE-ProRule" id="PRU00023"/>
    </source>
</evidence>
<evidence type="ECO:0000256" key="1">
    <source>
        <dbReference type="ARBA" id="ARBA00022737"/>
    </source>
</evidence>
<dbReference type="Gene3D" id="1.25.40.20">
    <property type="entry name" value="Ankyrin repeat-containing domain"/>
    <property type="match status" value="2"/>
</dbReference>
<dbReference type="OrthoDB" id="4772757at2759"/>
<gene>
    <name evidence="4" type="ORF">ALECFALPRED_006123</name>
</gene>
<comment type="caution">
    <text evidence="4">The sequence shown here is derived from an EMBL/GenBank/DDBJ whole genome shotgun (WGS) entry which is preliminary data.</text>
</comment>
<reference evidence="4" key="1">
    <citation type="submission" date="2021-03" db="EMBL/GenBank/DDBJ databases">
        <authorList>
            <person name="Tagirdzhanova G."/>
        </authorList>
    </citation>
    <scope>NUCLEOTIDE SEQUENCE</scope>
</reference>